<evidence type="ECO:0000313" key="7">
    <source>
        <dbReference type="EMBL" id="EIJ43375.1"/>
    </source>
</evidence>
<dbReference type="SMART" id="SM00490">
    <property type="entry name" value="HELICc"/>
    <property type="match status" value="1"/>
</dbReference>
<sequence length="1116" mass="127461">MTTLFDNINEKLLPILQKSLAVAYRADFCIGYFNLGGWAHLADYVDKLEGGEGKCCRVLIGMAQAQANIPSWRVRYGLRDEETPDPSERKKLLNVVMTEFYEQLIRSIPSNRLEKQLKQLVEQLKTEKLKIRLFLKHSLHAKLYLLFREDDFKPLISYLGSSNLTHSGLSGQGELNVDVEGSEVGEKLIAWFNERWETRYCEDISQRLIELIEQSWVEQAVTPYEVYLKIAYHLSQEARISLNEFEIPRDFRKKLFPYQVTAVKLAARHLAQRGGVLLADVVGLGKTMMATVLAKIFEEVHRLETLIICPKNLVSMWKTGYCDRFLKMSHVLSLSEVINALPDLKRYHLVIIDESHNLRNKEGKRYKAIREYLAKNDSKVILLSATPYNKTYEDLANQLGLFVPVDKNLGIRPEVLLKKATKDEKRRLKEHGEYSLAAFTLSPYPDDWRELMRLYMVRRTRSFIQENYTLFDTERQLSYLLLENQERAYFPIRKPKTLTFSVGSHTAYGHLYAQETVDLLSQLYLPRYGLGDVKYLVPTVDMTTEEEKIIRDLNRGGKRLMGFCRTNLFKRLESSESAFLYSVERHVLRNFVMLHALENQLPVPLGTEPLAVTNFDAQVADNDVDFLHKSAGDIENDGDTVVENELVDTWSLSALKQRAVALYGDYQQVKGRFRWLAAKHFSGLLSEHLNADAMQLLSILQRCGQVNYQQDAKLATLVHLITELHPTEKILVFTQFADTALYLAQFFKNKGVLGVEAVTGQSDNPSEFARRFSPVSHGKTDKIENEIRVLIATDVLSEGQNLQDASIVVNYDLPWAIVRLIQRVGRVDRIGQQNSEILCYSFLPAEGVESLINLRQRLRLRLQENAEVIGTDEAFFEDETQSTLLVNLYHEKAGSLDDEVDHEVDLISEAYAIWTKAIKDNPDLKYKIPRLPPHIHTAKAHTEAGAVVYLNTPMGGDALAFIDASGKIVTDSPKAILTIASCRPDTPALARPEAHFELVKTTVQTLMGDDDDNAGSGAGNLRGIKFKVYNQLKALVSEQLLLFYPELPEILELLNSYPLYPEIKEELHYKYRHQVSDEELIEYLILRFHEKRLCIVHESVSLQEPQVICSLGLVGR</sequence>
<evidence type="ECO:0000259" key="5">
    <source>
        <dbReference type="PROSITE" id="PS51192"/>
    </source>
</evidence>
<dbReference type="PROSITE" id="PS51194">
    <property type="entry name" value="HELICASE_CTER"/>
    <property type="match status" value="1"/>
</dbReference>
<dbReference type="Gene3D" id="3.40.50.10810">
    <property type="entry name" value="Tandem AAA-ATPase domain"/>
    <property type="match status" value="2"/>
</dbReference>
<name>I3CID2_9GAMM</name>
<keyword evidence="4" id="KW-0067">ATP-binding</keyword>
<dbReference type="InterPro" id="IPR000330">
    <property type="entry name" value="SNF2_N"/>
</dbReference>
<evidence type="ECO:0000256" key="1">
    <source>
        <dbReference type="ARBA" id="ARBA00022741"/>
    </source>
</evidence>
<dbReference type="SMART" id="SM00487">
    <property type="entry name" value="DEXDc"/>
    <property type="match status" value="1"/>
</dbReference>
<evidence type="ECO:0000259" key="6">
    <source>
        <dbReference type="PROSITE" id="PS51194"/>
    </source>
</evidence>
<dbReference type="PANTHER" id="PTHR45766">
    <property type="entry name" value="DNA ANNEALING HELICASE AND ENDONUCLEASE ZRANB3 FAMILY MEMBER"/>
    <property type="match status" value="1"/>
</dbReference>
<dbReference type="GO" id="GO:0003676">
    <property type="term" value="F:nucleic acid binding"/>
    <property type="evidence" value="ECO:0007669"/>
    <property type="project" value="InterPro"/>
</dbReference>
<dbReference type="HOGENOM" id="CLU_008466_0_1_6"/>
<feature type="domain" description="Helicase ATP-binding" evidence="5">
    <location>
        <begin position="267"/>
        <end position="405"/>
    </location>
</feature>
<dbReference type="Gene3D" id="3.30.870.10">
    <property type="entry name" value="Endonuclease Chain A"/>
    <property type="match status" value="1"/>
</dbReference>
<evidence type="ECO:0000313" key="8">
    <source>
        <dbReference type="Proteomes" id="UP000005744"/>
    </source>
</evidence>
<accession>I3CID2</accession>
<dbReference type="GO" id="GO:0004386">
    <property type="term" value="F:helicase activity"/>
    <property type="evidence" value="ECO:0007669"/>
    <property type="project" value="UniProtKB-KW"/>
</dbReference>
<dbReference type="PANTHER" id="PTHR45766:SF6">
    <property type="entry name" value="SWI_SNF-RELATED MATRIX-ASSOCIATED ACTIN-DEPENDENT REGULATOR OF CHROMATIN SUBFAMILY A-LIKE PROTEIN 1"/>
    <property type="match status" value="1"/>
</dbReference>
<proteinExistence type="predicted"/>
<dbReference type="Pfam" id="PF00270">
    <property type="entry name" value="DEAD"/>
    <property type="match status" value="1"/>
</dbReference>
<dbReference type="InterPro" id="IPR014001">
    <property type="entry name" value="Helicase_ATP-bd"/>
</dbReference>
<dbReference type="Proteomes" id="UP000005744">
    <property type="component" value="Unassembled WGS sequence"/>
</dbReference>
<evidence type="ECO:0000256" key="2">
    <source>
        <dbReference type="ARBA" id="ARBA00022801"/>
    </source>
</evidence>
<dbReference type="STRING" id="395493.BegalDRAFT_2532"/>
<reference evidence="7 8" key="1">
    <citation type="submission" date="2011-11" db="EMBL/GenBank/DDBJ databases">
        <title>Improved High-Quality Draft sequence of Beggiatoa alba B18lD.</title>
        <authorList>
            <consortium name="US DOE Joint Genome Institute"/>
            <person name="Lucas S."/>
            <person name="Han J."/>
            <person name="Lapidus A."/>
            <person name="Cheng J.-F."/>
            <person name="Goodwin L."/>
            <person name="Pitluck S."/>
            <person name="Peters L."/>
            <person name="Mikhailova N."/>
            <person name="Held B."/>
            <person name="Detter J.C."/>
            <person name="Han C."/>
            <person name="Tapia R."/>
            <person name="Land M."/>
            <person name="Hauser L."/>
            <person name="Kyrpides N."/>
            <person name="Ivanova N."/>
            <person name="Pagani I."/>
            <person name="Samuel K."/>
            <person name="Teske A."/>
            <person name="Mueller J."/>
            <person name="Woyke T."/>
        </authorList>
    </citation>
    <scope>NUCLEOTIDE SEQUENCE [LARGE SCALE GENOMIC DNA]</scope>
    <source>
        <strain evidence="7 8">B18LD</strain>
    </source>
</reference>
<dbReference type="GO" id="GO:0016787">
    <property type="term" value="F:hydrolase activity"/>
    <property type="evidence" value="ECO:0007669"/>
    <property type="project" value="UniProtKB-KW"/>
</dbReference>
<organism evidence="7 8">
    <name type="scientific">Beggiatoa alba B18LD</name>
    <dbReference type="NCBI Taxonomy" id="395493"/>
    <lineage>
        <taxon>Bacteria</taxon>
        <taxon>Pseudomonadati</taxon>
        <taxon>Pseudomonadota</taxon>
        <taxon>Gammaproteobacteria</taxon>
        <taxon>Thiotrichales</taxon>
        <taxon>Thiotrichaceae</taxon>
        <taxon>Beggiatoa</taxon>
    </lineage>
</organism>
<dbReference type="InterPro" id="IPR025202">
    <property type="entry name" value="PLD-like_dom"/>
</dbReference>
<dbReference type="InterPro" id="IPR001650">
    <property type="entry name" value="Helicase_C-like"/>
</dbReference>
<dbReference type="CDD" id="cd18793">
    <property type="entry name" value="SF2_C_SNF"/>
    <property type="match status" value="1"/>
</dbReference>
<dbReference type="RefSeq" id="WP_002690501.1">
    <property type="nucleotide sequence ID" value="NZ_JH600070.1"/>
</dbReference>
<dbReference type="InterPro" id="IPR011545">
    <property type="entry name" value="DEAD/DEAH_box_helicase_dom"/>
</dbReference>
<evidence type="ECO:0000256" key="3">
    <source>
        <dbReference type="ARBA" id="ARBA00022806"/>
    </source>
</evidence>
<feature type="domain" description="Helicase C-terminal" evidence="6">
    <location>
        <begin position="716"/>
        <end position="874"/>
    </location>
</feature>
<dbReference type="InterPro" id="IPR049730">
    <property type="entry name" value="SNF2/RAD54-like_C"/>
</dbReference>
<dbReference type="Gene3D" id="3.40.50.300">
    <property type="entry name" value="P-loop containing nucleotide triphosphate hydrolases"/>
    <property type="match status" value="1"/>
</dbReference>
<dbReference type="EMBL" id="JH600070">
    <property type="protein sequence ID" value="EIJ43375.1"/>
    <property type="molecule type" value="Genomic_DNA"/>
</dbReference>
<dbReference type="SUPFAM" id="SSF56024">
    <property type="entry name" value="Phospholipase D/nuclease"/>
    <property type="match status" value="1"/>
</dbReference>
<keyword evidence="3 7" id="KW-0347">Helicase</keyword>
<dbReference type="eggNOG" id="COG0553">
    <property type="taxonomic scope" value="Bacteria"/>
</dbReference>
<dbReference type="GO" id="GO:0005524">
    <property type="term" value="F:ATP binding"/>
    <property type="evidence" value="ECO:0007669"/>
    <property type="project" value="UniProtKB-KW"/>
</dbReference>
<keyword evidence="8" id="KW-1185">Reference proteome</keyword>
<dbReference type="CDD" id="cd09178">
    <property type="entry name" value="PLDc_N_Snf2_like"/>
    <property type="match status" value="1"/>
</dbReference>
<dbReference type="InterPro" id="IPR038718">
    <property type="entry name" value="SNF2-like_sf"/>
</dbReference>
<dbReference type="PROSITE" id="PS51192">
    <property type="entry name" value="HELICASE_ATP_BIND_1"/>
    <property type="match status" value="1"/>
</dbReference>
<evidence type="ECO:0000256" key="4">
    <source>
        <dbReference type="ARBA" id="ARBA00022840"/>
    </source>
</evidence>
<dbReference type="Pfam" id="PF00271">
    <property type="entry name" value="Helicase_C"/>
    <property type="match status" value="1"/>
</dbReference>
<dbReference type="Pfam" id="PF00176">
    <property type="entry name" value="SNF2-rel_dom"/>
    <property type="match status" value="1"/>
</dbReference>
<keyword evidence="2" id="KW-0378">Hydrolase</keyword>
<keyword evidence="1" id="KW-0547">Nucleotide-binding</keyword>
<dbReference type="OrthoDB" id="9814088at2"/>
<dbReference type="SUPFAM" id="SSF52540">
    <property type="entry name" value="P-loop containing nucleoside triphosphate hydrolases"/>
    <property type="match status" value="1"/>
</dbReference>
<dbReference type="AlphaFoldDB" id="I3CID2"/>
<gene>
    <name evidence="7" type="ORF">BegalDRAFT_2532</name>
</gene>
<dbReference type="Pfam" id="PF13091">
    <property type="entry name" value="PLDc_2"/>
    <property type="match status" value="1"/>
</dbReference>
<dbReference type="InterPro" id="IPR027417">
    <property type="entry name" value="P-loop_NTPase"/>
</dbReference>
<protein>
    <submittedName>
        <fullName evidence="7">Helicase family protein</fullName>
    </submittedName>
</protein>